<accession>A0AAW9T9S5</accession>
<proteinExistence type="predicted"/>
<dbReference type="Proteomes" id="UP000420707">
    <property type="component" value="Unassembled WGS sequence"/>
</dbReference>
<reference evidence="2" key="1">
    <citation type="submission" date="2019-09" db="EMBL/GenBank/DDBJ databases">
        <title>Distinct polysaccharide growth profiles of human intestinal Prevotella copri isolates.</title>
        <authorList>
            <person name="Fehlner-Peach H."/>
            <person name="Magnabosco C."/>
            <person name="Raghavan V."/>
            <person name="Scher J.U."/>
            <person name="Tett A."/>
            <person name="Cox L.M."/>
            <person name="Gottsegen C."/>
            <person name="Watters A."/>
            <person name="Wiltshire- Gordon J.D."/>
            <person name="Segata N."/>
            <person name="Bonneau R."/>
            <person name="Littman D.R."/>
        </authorList>
    </citation>
    <scope>NUCLEOTIDE SEQUENCE [LARGE SCALE GENOMIC DNA]</scope>
    <source>
        <strain evidence="2">iAP146</strain>
    </source>
</reference>
<dbReference type="EMBL" id="VZCR01000093">
    <property type="protein sequence ID" value="MQN33057.1"/>
    <property type="molecule type" value="Genomic_DNA"/>
</dbReference>
<gene>
    <name evidence="1" type="ORF">F7D90_14135</name>
</gene>
<protein>
    <recommendedName>
        <fullName evidence="3">Schlafen AlbA-2 domain-containing protein</fullName>
    </recommendedName>
</protein>
<dbReference type="AlphaFoldDB" id="A0AAW9T9S5"/>
<dbReference type="Gene3D" id="3.30.950.30">
    <property type="entry name" value="Schlafen, AAA domain"/>
    <property type="match status" value="1"/>
</dbReference>
<evidence type="ECO:0008006" key="3">
    <source>
        <dbReference type="Google" id="ProtNLM"/>
    </source>
</evidence>
<name>A0AAW9T9S5_9BACT</name>
<evidence type="ECO:0000313" key="1">
    <source>
        <dbReference type="EMBL" id="MQN33057.1"/>
    </source>
</evidence>
<organism evidence="1 2">
    <name type="scientific">Segatella copri</name>
    <dbReference type="NCBI Taxonomy" id="165179"/>
    <lineage>
        <taxon>Bacteria</taxon>
        <taxon>Pseudomonadati</taxon>
        <taxon>Bacteroidota</taxon>
        <taxon>Bacteroidia</taxon>
        <taxon>Bacteroidales</taxon>
        <taxon>Prevotellaceae</taxon>
        <taxon>Segatella</taxon>
    </lineage>
</organism>
<comment type="caution">
    <text evidence="1">The sequence shown here is derived from an EMBL/GenBank/DDBJ whole genome shotgun (WGS) entry which is preliminary data.</text>
</comment>
<sequence length="399" mass="45849">MSNINYTWSRAPNNKNEVSYGKEPDRVYLLYHSLRRMSKKYHQTSNLYKLKGKGGSYRATIIQENIIEIFLEQLNIKCNSLNINIMCKFQKFIGEITNYTNNVYTITVGDKSVTIPYSVMHKYPVFPTSMMESGHLKIGGNIHLVKKDEQTFYPDHETYGISNSQEQIHYVDGSYLLKDAKPLKLECSFNELLSKLSNIMPSIPEGKRNEVLQILVNQDLRDEEKQSRLTSLVAFPLDFEESETLEKKKSIFTPANRFKDENAQPKEIVESIVAMCNTSEQKPCKLIIGIDDKTNLTNKLQDEIATRYPNMDTIDEFQNTFLIPFIKSYTYNNPLLLSSLKYNWYSYHGDLVLIIDINYKGAPIVCKGGILPYRCGSSKHCVEGPDMVSMIVKLSENID</sequence>
<evidence type="ECO:0000313" key="2">
    <source>
        <dbReference type="Proteomes" id="UP000420707"/>
    </source>
</evidence>
<dbReference type="RefSeq" id="WP_153086678.1">
    <property type="nucleotide sequence ID" value="NZ_VZAM01000038.1"/>
</dbReference>
<dbReference type="InterPro" id="IPR038461">
    <property type="entry name" value="Schlafen_AlbA_2_dom_sf"/>
</dbReference>